<dbReference type="Gene3D" id="1.25.40.10">
    <property type="entry name" value="Tetratricopeptide repeat domain"/>
    <property type="match status" value="1"/>
</dbReference>
<gene>
    <name evidence="5" type="ORF">LXN57_31215</name>
</gene>
<name>A0ABT0Y7P0_9ACTN</name>
<dbReference type="Gene3D" id="1.10.10.10">
    <property type="entry name" value="Winged helix-like DNA-binding domain superfamily/Winged helix DNA-binding domain"/>
    <property type="match status" value="1"/>
</dbReference>
<dbReference type="SUPFAM" id="SSF46894">
    <property type="entry name" value="C-terminal effector domain of the bipartite response regulators"/>
    <property type="match status" value="1"/>
</dbReference>
<dbReference type="SMART" id="SM01043">
    <property type="entry name" value="BTAD"/>
    <property type="match status" value="1"/>
</dbReference>
<evidence type="ECO:0000259" key="4">
    <source>
        <dbReference type="PROSITE" id="PS51755"/>
    </source>
</evidence>
<dbReference type="InterPro" id="IPR005158">
    <property type="entry name" value="BTAD"/>
</dbReference>
<organism evidence="5 6">
    <name type="scientific">Paractinoplanes hotanensis</name>
    <dbReference type="NCBI Taxonomy" id="2906497"/>
    <lineage>
        <taxon>Bacteria</taxon>
        <taxon>Bacillati</taxon>
        <taxon>Actinomycetota</taxon>
        <taxon>Actinomycetes</taxon>
        <taxon>Micromonosporales</taxon>
        <taxon>Micromonosporaceae</taxon>
        <taxon>Paractinoplanes</taxon>
    </lineage>
</organism>
<protein>
    <recommendedName>
        <fullName evidence="4">OmpR/PhoB-type domain-containing protein</fullName>
    </recommendedName>
</protein>
<evidence type="ECO:0000256" key="2">
    <source>
        <dbReference type="ARBA" id="ARBA00023125"/>
    </source>
</evidence>
<dbReference type="PANTHER" id="PTHR47691">
    <property type="entry name" value="REGULATOR-RELATED"/>
    <property type="match status" value="1"/>
</dbReference>
<dbReference type="InterPro" id="IPR016032">
    <property type="entry name" value="Sig_transdc_resp-reg_C-effctor"/>
</dbReference>
<dbReference type="InterPro" id="IPR001867">
    <property type="entry name" value="OmpR/PhoB-type_DNA-bd"/>
</dbReference>
<reference evidence="5 6" key="1">
    <citation type="submission" date="2022-06" db="EMBL/GenBank/DDBJ databases">
        <title>Actinoplanes abujensis sp. nov., isolated from Nigerian arid soil.</title>
        <authorList>
            <person name="Ding P."/>
        </authorList>
    </citation>
    <scope>NUCLEOTIDE SEQUENCE [LARGE SCALE GENOMIC DNA]</scope>
    <source>
        <strain evidence="6">TRM88002</strain>
    </source>
</reference>
<evidence type="ECO:0000313" key="5">
    <source>
        <dbReference type="EMBL" id="MCM4082046.1"/>
    </source>
</evidence>
<dbReference type="PANTHER" id="PTHR47691:SF3">
    <property type="entry name" value="HTH-TYPE TRANSCRIPTIONAL REGULATOR RV0890C-RELATED"/>
    <property type="match status" value="1"/>
</dbReference>
<dbReference type="EMBL" id="JAMQOL010000046">
    <property type="protein sequence ID" value="MCM4082046.1"/>
    <property type="molecule type" value="Genomic_DNA"/>
</dbReference>
<dbReference type="SUPFAM" id="SSF52540">
    <property type="entry name" value="P-loop containing nucleoside triphosphate hydrolases"/>
    <property type="match status" value="1"/>
</dbReference>
<dbReference type="InterPro" id="IPR027417">
    <property type="entry name" value="P-loop_NTPase"/>
</dbReference>
<proteinExistence type="inferred from homology"/>
<dbReference type="PROSITE" id="PS51755">
    <property type="entry name" value="OMPR_PHOB"/>
    <property type="match status" value="1"/>
</dbReference>
<dbReference type="RefSeq" id="WP_251801769.1">
    <property type="nucleotide sequence ID" value="NZ_JAMQOL010000046.1"/>
</dbReference>
<evidence type="ECO:0000256" key="1">
    <source>
        <dbReference type="ARBA" id="ARBA00005820"/>
    </source>
</evidence>
<dbReference type="InterPro" id="IPR036388">
    <property type="entry name" value="WH-like_DNA-bd_sf"/>
</dbReference>
<dbReference type="InterPro" id="IPR058852">
    <property type="entry name" value="HTH_77"/>
</dbReference>
<feature type="domain" description="OmpR/PhoB-type" evidence="4">
    <location>
        <begin position="1"/>
        <end position="108"/>
    </location>
</feature>
<sequence length="908" mass="97877">MHVEVGVLGPVELRLDGRPVALSGAPQRVVLARLALAEGRVVPVGDLIEALWGDDPPGNAVGNLHSYVSRLRRHTAVLREPGGYRLDQADLDLGRAERLVAAGRLAEALSLWRGEALADVADRLAFAPDVARLGEWQRHLREEWFDQRLSAGKAAEAVPEIEAYATAEPMRERACLLHMRALHQSGRTAEALAVGRAYRERVVDGHGVDPSPALDDLQRRILAEDPALRPGTPRAPRRPADRFFGRRDELTALRTALAAGRVTTLVGPGGVGKTRLMTEALTGGELVVELAERSVPGDVAAAVAGALGLRAAPRGGTVAVADLLGAAPALLVLDNCEHLVDAVRELVDEILVRCPRVRVLATSRQRLGVAGERVLRVGPLPEDDRVALFCDRAALLRAGFPQDDRSRELAAEVCGLVDGLPLAVELAARREAVFGLTHLRDRLGAGLQVLDPARGGDRATAVSATVEWSYRLLDPSAQALLDRLAVCRGGFDISILPYLSQDAAVLAELVDASLVVCDVDQNPPRYRLLETVRHVALTHGNEDRDAHARWMLDFVTDLLRRQRVRNPDTTPALRRERGNLQEALAWLEDRDEGARLAAWTAIAGSDAPDPGLTAQLLRFKPERVETEADALRALAAGTGEWLNGRLDEGNRLLSAAIDRLPDGHTLTGSALLLRISNSMFVGRADLVRADALRLRENRAAPAWTRATGLCCAALMDAYGGDAAAGLRWLEAYGKELNADRLDGFVPFTRGELLAGTDPEAALSCYDESLRRTERAGLGYTANIARVARTAVLIRLGRHDEAVEACRRTIVQVRVAGMTAQLWTMLRLTAELLGDLGEAEAAAVLVAAADDDPYAPVVMGPDVERLARLRAEVTGEPPEDVAQYALALLERQGTGKEAASDGPHRSGHD</sequence>
<evidence type="ECO:0000313" key="6">
    <source>
        <dbReference type="Proteomes" id="UP001523216"/>
    </source>
</evidence>
<dbReference type="SMART" id="SM00862">
    <property type="entry name" value="Trans_reg_C"/>
    <property type="match status" value="1"/>
</dbReference>
<dbReference type="Proteomes" id="UP001523216">
    <property type="component" value="Unassembled WGS sequence"/>
</dbReference>
<keyword evidence="2 3" id="KW-0238">DNA-binding</keyword>
<dbReference type="SUPFAM" id="SSF48452">
    <property type="entry name" value="TPR-like"/>
    <property type="match status" value="2"/>
</dbReference>
<feature type="DNA-binding region" description="OmpR/PhoB-type" evidence="3">
    <location>
        <begin position="1"/>
        <end position="108"/>
    </location>
</feature>
<dbReference type="CDD" id="cd15831">
    <property type="entry name" value="BTAD"/>
    <property type="match status" value="1"/>
</dbReference>
<evidence type="ECO:0000256" key="3">
    <source>
        <dbReference type="PROSITE-ProRule" id="PRU01091"/>
    </source>
</evidence>
<dbReference type="Pfam" id="PF25872">
    <property type="entry name" value="HTH_77"/>
    <property type="match status" value="1"/>
</dbReference>
<comment type="caution">
    <text evidence="5">The sequence shown here is derived from an EMBL/GenBank/DDBJ whole genome shotgun (WGS) entry which is preliminary data.</text>
</comment>
<keyword evidence="6" id="KW-1185">Reference proteome</keyword>
<comment type="similarity">
    <text evidence="1">Belongs to the AfsR/DnrI/RedD regulatory family.</text>
</comment>
<accession>A0ABT0Y7P0</accession>
<dbReference type="Pfam" id="PF03704">
    <property type="entry name" value="BTAD"/>
    <property type="match status" value="1"/>
</dbReference>
<dbReference type="InterPro" id="IPR011990">
    <property type="entry name" value="TPR-like_helical_dom_sf"/>
</dbReference>